<dbReference type="Pfam" id="PF08264">
    <property type="entry name" value="Anticodon_1"/>
    <property type="match status" value="1"/>
</dbReference>
<keyword evidence="5" id="KW-0963">Cytoplasm</keyword>
<dbReference type="InterPro" id="IPR033705">
    <property type="entry name" value="Anticodon_Ia_Val"/>
</dbReference>
<evidence type="ECO:0000313" key="21">
    <source>
        <dbReference type="EMBL" id="GFN76516.1"/>
    </source>
</evidence>
<dbReference type="InterPro" id="IPR014729">
    <property type="entry name" value="Rossmann-like_a/b/a_fold"/>
</dbReference>
<dbReference type="SUPFAM" id="SSF52374">
    <property type="entry name" value="Nucleotidylyl transferase"/>
    <property type="match status" value="1"/>
</dbReference>
<keyword evidence="8 17" id="KW-0067">ATP-binding</keyword>
<keyword evidence="6 17" id="KW-0436">Ligase</keyword>
<accession>A0AAV3Y176</accession>
<dbReference type="GO" id="GO:0006438">
    <property type="term" value="P:valyl-tRNA aminoacylation"/>
    <property type="evidence" value="ECO:0007669"/>
    <property type="project" value="InterPro"/>
</dbReference>
<dbReference type="FunFam" id="3.40.50.620:FF:000020">
    <property type="entry name" value="Valine--tRNA ligase, mitochondrial"/>
    <property type="match status" value="1"/>
</dbReference>
<evidence type="ECO:0000256" key="5">
    <source>
        <dbReference type="ARBA" id="ARBA00022490"/>
    </source>
</evidence>
<evidence type="ECO:0000256" key="16">
    <source>
        <dbReference type="ARBA" id="ARBA00047552"/>
    </source>
</evidence>
<feature type="coiled-coil region" evidence="18">
    <location>
        <begin position="949"/>
        <end position="976"/>
    </location>
</feature>
<keyword evidence="11" id="KW-0496">Mitochondrion</keyword>
<dbReference type="PANTHER" id="PTHR11946:SF71">
    <property type="entry name" value="VALINE--TRNA LIGASE, MITOCHONDRIAL"/>
    <property type="match status" value="1"/>
</dbReference>
<keyword evidence="12 17" id="KW-0030">Aminoacyl-tRNA synthetase</keyword>
<dbReference type="SUPFAM" id="SSF47323">
    <property type="entry name" value="Anticodon-binding domain of a subclass of class I aminoacyl-tRNA synthetases"/>
    <property type="match status" value="1"/>
</dbReference>
<dbReference type="PANTHER" id="PTHR11946">
    <property type="entry name" value="VALYL-TRNA SYNTHETASES"/>
    <property type="match status" value="1"/>
</dbReference>
<evidence type="ECO:0000256" key="12">
    <source>
        <dbReference type="ARBA" id="ARBA00023146"/>
    </source>
</evidence>
<dbReference type="GO" id="GO:0004832">
    <property type="term" value="F:valine-tRNA ligase activity"/>
    <property type="evidence" value="ECO:0007669"/>
    <property type="project" value="UniProtKB-EC"/>
</dbReference>
<evidence type="ECO:0000256" key="1">
    <source>
        <dbReference type="ARBA" id="ARBA00004173"/>
    </source>
</evidence>
<evidence type="ECO:0000256" key="10">
    <source>
        <dbReference type="ARBA" id="ARBA00022946"/>
    </source>
</evidence>
<protein>
    <recommendedName>
        <fullName evidence="14">Valine--tRNA ligase, mitochondrial</fullName>
        <ecNumber evidence="4">6.1.1.9</ecNumber>
    </recommendedName>
    <alternativeName>
        <fullName evidence="13">Valyl-tRNA synthetase</fullName>
    </alternativeName>
</protein>
<dbReference type="InterPro" id="IPR013155">
    <property type="entry name" value="M/V/L/I-tRNA-synth_anticd-bd"/>
</dbReference>
<dbReference type="InterPro" id="IPR001412">
    <property type="entry name" value="aa-tRNA-synth_I_CS"/>
</dbReference>
<dbReference type="InterPro" id="IPR002303">
    <property type="entry name" value="Valyl-tRNA_ligase"/>
</dbReference>
<evidence type="ECO:0000256" key="8">
    <source>
        <dbReference type="ARBA" id="ARBA00022840"/>
    </source>
</evidence>
<evidence type="ECO:0000256" key="9">
    <source>
        <dbReference type="ARBA" id="ARBA00022917"/>
    </source>
</evidence>
<keyword evidence="10" id="KW-0809">Transit peptide</keyword>
<dbReference type="GO" id="GO:0002161">
    <property type="term" value="F:aminoacyl-tRNA deacylase activity"/>
    <property type="evidence" value="ECO:0007669"/>
    <property type="project" value="InterPro"/>
</dbReference>
<dbReference type="InterPro" id="IPR009080">
    <property type="entry name" value="tRNAsynth_Ia_anticodon-bd"/>
</dbReference>
<comment type="function">
    <text evidence="15">Catalyzes the attachment of valine to tRNA(Val) in a two-step reaction: valine is first activated by ATP to form Val-AMP and then transferred to the acceptor end of tRNA(Val).</text>
</comment>
<evidence type="ECO:0000256" key="13">
    <source>
        <dbReference type="ARBA" id="ARBA00029936"/>
    </source>
</evidence>
<dbReference type="InterPro" id="IPR009008">
    <property type="entry name" value="Val/Leu/Ile-tRNA-synth_edit"/>
</dbReference>
<dbReference type="GO" id="GO:0005524">
    <property type="term" value="F:ATP binding"/>
    <property type="evidence" value="ECO:0007669"/>
    <property type="project" value="UniProtKB-KW"/>
</dbReference>
<evidence type="ECO:0000256" key="14">
    <source>
        <dbReference type="ARBA" id="ARBA00040837"/>
    </source>
</evidence>
<evidence type="ECO:0000256" key="11">
    <source>
        <dbReference type="ARBA" id="ARBA00023128"/>
    </source>
</evidence>
<dbReference type="CDD" id="cd00817">
    <property type="entry name" value="ValRS_core"/>
    <property type="match status" value="1"/>
</dbReference>
<dbReference type="CDD" id="cd07962">
    <property type="entry name" value="Anticodon_Ia_Val"/>
    <property type="match status" value="1"/>
</dbReference>
<feature type="domain" description="Aminoacyl-tRNA synthetase class Ia" evidence="19">
    <location>
        <begin position="80"/>
        <end position="690"/>
    </location>
</feature>
<evidence type="ECO:0000256" key="7">
    <source>
        <dbReference type="ARBA" id="ARBA00022741"/>
    </source>
</evidence>
<evidence type="ECO:0000256" key="18">
    <source>
        <dbReference type="SAM" id="Coils"/>
    </source>
</evidence>
<dbReference type="AlphaFoldDB" id="A0AAV3Y176"/>
<feature type="domain" description="Methionyl/Valyl/Leucyl/Isoleucyl-tRNA synthetase anticodon-binding" evidence="20">
    <location>
        <begin position="736"/>
        <end position="886"/>
    </location>
</feature>
<evidence type="ECO:0000256" key="2">
    <source>
        <dbReference type="ARBA" id="ARBA00004496"/>
    </source>
</evidence>
<comment type="catalytic activity">
    <reaction evidence="16">
        <text>tRNA(Val) + L-valine + ATP = L-valyl-tRNA(Val) + AMP + diphosphate</text>
        <dbReference type="Rhea" id="RHEA:10704"/>
        <dbReference type="Rhea" id="RHEA-COMP:9672"/>
        <dbReference type="Rhea" id="RHEA-COMP:9708"/>
        <dbReference type="ChEBI" id="CHEBI:30616"/>
        <dbReference type="ChEBI" id="CHEBI:33019"/>
        <dbReference type="ChEBI" id="CHEBI:57762"/>
        <dbReference type="ChEBI" id="CHEBI:78442"/>
        <dbReference type="ChEBI" id="CHEBI:78537"/>
        <dbReference type="ChEBI" id="CHEBI:456215"/>
        <dbReference type="EC" id="6.1.1.9"/>
    </reaction>
</comment>
<reference evidence="21 22" key="1">
    <citation type="journal article" date="2021" name="Elife">
        <title>Chloroplast acquisition without the gene transfer in kleptoplastic sea slugs, Plakobranchus ocellatus.</title>
        <authorList>
            <person name="Maeda T."/>
            <person name="Takahashi S."/>
            <person name="Yoshida T."/>
            <person name="Shimamura S."/>
            <person name="Takaki Y."/>
            <person name="Nagai Y."/>
            <person name="Toyoda A."/>
            <person name="Suzuki Y."/>
            <person name="Arimoto A."/>
            <person name="Ishii H."/>
            <person name="Satoh N."/>
            <person name="Nishiyama T."/>
            <person name="Hasebe M."/>
            <person name="Maruyama T."/>
            <person name="Minagawa J."/>
            <person name="Obokata J."/>
            <person name="Shigenobu S."/>
        </authorList>
    </citation>
    <scope>NUCLEOTIDE SEQUENCE [LARGE SCALE GENOMIC DNA]</scope>
</reference>
<dbReference type="Gene3D" id="3.40.50.620">
    <property type="entry name" value="HUPs"/>
    <property type="match status" value="2"/>
</dbReference>
<evidence type="ECO:0000256" key="15">
    <source>
        <dbReference type="ARBA" id="ARBA00043854"/>
    </source>
</evidence>
<dbReference type="SUPFAM" id="SSF50677">
    <property type="entry name" value="ValRS/IleRS/LeuRS editing domain"/>
    <property type="match status" value="1"/>
</dbReference>
<dbReference type="FunFam" id="3.40.50.620:FF:000078">
    <property type="entry name" value="Valine--tRNA ligase, mitochondrial"/>
    <property type="match status" value="1"/>
</dbReference>
<evidence type="ECO:0000256" key="4">
    <source>
        <dbReference type="ARBA" id="ARBA00013169"/>
    </source>
</evidence>
<dbReference type="FunFam" id="3.90.740.10:FF:000005">
    <property type="entry name" value="Valine--tRNA ligase, mitochondrial"/>
    <property type="match status" value="1"/>
</dbReference>
<name>A0AAV3Y176_9GAST</name>
<keyword evidence="18" id="KW-0175">Coiled coil</keyword>
<evidence type="ECO:0000256" key="17">
    <source>
        <dbReference type="RuleBase" id="RU363035"/>
    </source>
</evidence>
<dbReference type="PROSITE" id="PS00178">
    <property type="entry name" value="AA_TRNA_LIGASE_I"/>
    <property type="match status" value="1"/>
</dbReference>
<dbReference type="EMBL" id="BLXT01000396">
    <property type="protein sequence ID" value="GFN76516.1"/>
    <property type="molecule type" value="Genomic_DNA"/>
</dbReference>
<dbReference type="InterPro" id="IPR002300">
    <property type="entry name" value="aa-tRNA-synth_Ia"/>
</dbReference>
<dbReference type="GO" id="GO:0005829">
    <property type="term" value="C:cytosol"/>
    <property type="evidence" value="ECO:0007669"/>
    <property type="project" value="TreeGrafter"/>
</dbReference>
<dbReference type="PRINTS" id="PR00986">
    <property type="entry name" value="TRNASYNTHVAL"/>
</dbReference>
<comment type="similarity">
    <text evidence="3 17">Belongs to the class-I aminoacyl-tRNA synthetase family.</text>
</comment>
<dbReference type="NCBIfam" id="NF004349">
    <property type="entry name" value="PRK05729.1"/>
    <property type="match status" value="1"/>
</dbReference>
<keyword evidence="7 17" id="KW-0547">Nucleotide-binding</keyword>
<dbReference type="EC" id="6.1.1.9" evidence="4"/>
<dbReference type="Proteomes" id="UP000735302">
    <property type="component" value="Unassembled WGS sequence"/>
</dbReference>
<evidence type="ECO:0000259" key="20">
    <source>
        <dbReference type="Pfam" id="PF08264"/>
    </source>
</evidence>
<comment type="caution">
    <text evidence="21">The sequence shown here is derived from an EMBL/GenBank/DDBJ whole genome shotgun (WGS) entry which is preliminary data.</text>
</comment>
<comment type="subcellular location">
    <subcellularLocation>
        <location evidence="2">Cytoplasm</location>
    </subcellularLocation>
    <subcellularLocation>
        <location evidence="1">Mitochondrion</location>
    </subcellularLocation>
</comment>
<dbReference type="Gene3D" id="1.10.730.10">
    <property type="entry name" value="Isoleucyl-tRNA Synthetase, Domain 1"/>
    <property type="match status" value="1"/>
</dbReference>
<evidence type="ECO:0000313" key="22">
    <source>
        <dbReference type="Proteomes" id="UP000735302"/>
    </source>
</evidence>
<keyword evidence="22" id="KW-1185">Reference proteome</keyword>
<evidence type="ECO:0000256" key="6">
    <source>
        <dbReference type="ARBA" id="ARBA00022598"/>
    </source>
</evidence>
<dbReference type="Pfam" id="PF00133">
    <property type="entry name" value="tRNA-synt_1"/>
    <property type="match status" value="1"/>
</dbReference>
<dbReference type="NCBIfam" id="TIGR00422">
    <property type="entry name" value="valS"/>
    <property type="match status" value="1"/>
</dbReference>
<organism evidence="21 22">
    <name type="scientific">Plakobranchus ocellatus</name>
    <dbReference type="NCBI Taxonomy" id="259542"/>
    <lineage>
        <taxon>Eukaryota</taxon>
        <taxon>Metazoa</taxon>
        <taxon>Spiralia</taxon>
        <taxon>Lophotrochozoa</taxon>
        <taxon>Mollusca</taxon>
        <taxon>Gastropoda</taxon>
        <taxon>Heterobranchia</taxon>
        <taxon>Euthyneura</taxon>
        <taxon>Panpulmonata</taxon>
        <taxon>Sacoglossa</taxon>
        <taxon>Placobranchoidea</taxon>
        <taxon>Plakobranchidae</taxon>
        <taxon>Plakobranchus</taxon>
    </lineage>
</organism>
<dbReference type="GO" id="GO:0005739">
    <property type="term" value="C:mitochondrion"/>
    <property type="evidence" value="ECO:0007669"/>
    <property type="project" value="UniProtKB-SubCell"/>
</dbReference>
<dbReference type="Gene3D" id="3.90.740.10">
    <property type="entry name" value="Valyl/Leucyl/Isoleucyl-tRNA synthetase, editing domain"/>
    <property type="match status" value="1"/>
</dbReference>
<sequence>MSASWSKSAVLYRHCGIKLYLLGTRSRSVHCSNIPKITCNQLLEQVINRDMRLCSFSSLKKDCSVPLGKTHEPSEVEKDWYEWWVNQGYFKPSEKGYSKGSFSLLLPPPNVTGTLHLGHALTGAVQDAFVRWHRMRGHTTLWVPGTDHAGIGTHAVVERKLWREKRKTRHDLGRDQFVKEIWKWKLQHGDVINSQMRTLGLSLDWSREYFTMDENLSRAVNEAFCRLYEKGLIYRDKRMINWSCALQSSLSDIEVDNIKVEKPTLFQLPGQQEKIELGTISRFAYPVENSEEVIVVSTTRLETMLADTAVAVNPDDPRYSHLIGRNVVHPLIKGRLLPIIADDFVDMAFGTGAVKITPGHDHTDYEVSRRHNLPIIEMLTDDGTVISQLPLVGGMDRFQARSKVREALCLLGYYHGEHPHPTVIPLCSRSGDVVEPRLKEQWFLNCKDMAFAASEAVKSGRLSLIPDYNAKIWHEWMSNTRDWCLSRQLWWGHRIPVYTCVETGKQVCALSEEEAKEKLSKELGLNPREISVTQDEDVLDTWFSSSLLPFSAMGWPLESADLSQFFPQSLLETGQDILFFWVARMVMLSLELTGQLPFQKVLLHGLVRDAHGRKMSKSLGNVIDPLDVIRGISLEGLHKRLEQGNLDPAEILVAKEGQKKDFPNGISACGSDALRFTLCSYNVKNMDINFDVSHAESRKRFCNKIWQSFKFVQSKLEPDFKPLKSFELSGSEDATDMWILSRLSHMVHACETHFLSYDLHLVTSAVQQFWHQEFCDVYLEAIKPIFTPYKRDGRHSMAVRSILHLCTDTFLRAAAPFMPFLCEELYQRLPAEKEDRAPSVCVATYPQPQQYTWGDSAVDLSMDITRQIVQHILSQRKDYNMMGSKSAVHIQTDDTEVLEAVQQHRTCLLALSRSGTLSVLPQSESGPIGCSSAVINANTSVFVELKGGTLDIGKELERLNKRKKKLEESRLLLNGQLEKMVAKGRGENTKAVKLREKLTSVVEEEDKISVREATLKRARTS</sequence>
<keyword evidence="9 17" id="KW-0648">Protein biosynthesis</keyword>
<gene>
    <name evidence="21" type="ORF">PoB_000302200</name>
</gene>
<evidence type="ECO:0000259" key="19">
    <source>
        <dbReference type="Pfam" id="PF00133"/>
    </source>
</evidence>
<evidence type="ECO:0000256" key="3">
    <source>
        <dbReference type="ARBA" id="ARBA00005594"/>
    </source>
</evidence>
<proteinExistence type="inferred from homology"/>
<dbReference type="HAMAP" id="MF_02004">
    <property type="entry name" value="Val_tRNA_synth_type1"/>
    <property type="match status" value="1"/>
</dbReference>